<organism evidence="1 2">
    <name type="scientific">Eretmocerus hayati</name>
    <dbReference type="NCBI Taxonomy" id="131215"/>
    <lineage>
        <taxon>Eukaryota</taxon>
        <taxon>Metazoa</taxon>
        <taxon>Ecdysozoa</taxon>
        <taxon>Arthropoda</taxon>
        <taxon>Hexapoda</taxon>
        <taxon>Insecta</taxon>
        <taxon>Pterygota</taxon>
        <taxon>Neoptera</taxon>
        <taxon>Endopterygota</taxon>
        <taxon>Hymenoptera</taxon>
        <taxon>Apocrita</taxon>
        <taxon>Proctotrupomorpha</taxon>
        <taxon>Chalcidoidea</taxon>
        <taxon>Aphelinidae</taxon>
        <taxon>Aphelininae</taxon>
        <taxon>Eretmocerus</taxon>
    </lineage>
</organism>
<protein>
    <submittedName>
        <fullName evidence="1">Uncharacterized protein</fullName>
    </submittedName>
</protein>
<evidence type="ECO:0000313" key="2">
    <source>
        <dbReference type="Proteomes" id="UP001239111"/>
    </source>
</evidence>
<name>A0ACC2PWR1_9HYME</name>
<sequence>MTLRDSESSEEPLFKGSHYATAYPIVETCGLAKTCCNEAVSPGQKLQPELSLGQSVFDCTSSGSIRNTNRLRQGSDLECTKKVADPLAELQKLCDRFENRKVRKYKIIRPTECEIKLKAISDQTIDDPIAARTSNHYRRSGSFEGIARVGNARIELYHFNQSLYAPEPPPAFGVTTGVKPFRSLYVAYANDIHNELDQMYRRGEVRIQHADAYVEIKANGTWQCMRCARQNLEEGGNSDINLHHVHVIGNTEALIKQKEIMKCTYKETVLTLDKIAECKSCTDTYCRHNDDIIR</sequence>
<keyword evidence="2" id="KW-1185">Reference proteome</keyword>
<reference evidence="1" key="1">
    <citation type="submission" date="2023-04" db="EMBL/GenBank/DDBJ databases">
        <title>A chromosome-level genome assembly of the parasitoid wasp Eretmocerus hayati.</title>
        <authorList>
            <person name="Zhong Y."/>
            <person name="Liu S."/>
            <person name="Liu Y."/>
        </authorList>
    </citation>
    <scope>NUCLEOTIDE SEQUENCE</scope>
    <source>
        <strain evidence="1">ZJU_SS_LIU_2023</strain>
    </source>
</reference>
<gene>
    <name evidence="1" type="ORF">QAD02_022029</name>
</gene>
<dbReference type="Proteomes" id="UP001239111">
    <property type="component" value="Chromosome 1"/>
</dbReference>
<comment type="caution">
    <text evidence="1">The sequence shown here is derived from an EMBL/GenBank/DDBJ whole genome shotgun (WGS) entry which is preliminary data.</text>
</comment>
<evidence type="ECO:0000313" key="1">
    <source>
        <dbReference type="EMBL" id="KAJ8686235.1"/>
    </source>
</evidence>
<proteinExistence type="predicted"/>
<accession>A0ACC2PWR1</accession>
<dbReference type="EMBL" id="CM056741">
    <property type="protein sequence ID" value="KAJ8686235.1"/>
    <property type="molecule type" value="Genomic_DNA"/>
</dbReference>